<proteinExistence type="predicted"/>
<dbReference type="EMBL" id="JAAABM010000005">
    <property type="protein sequence ID" value="KAF7677446.1"/>
    <property type="molecule type" value="Genomic_DNA"/>
</dbReference>
<name>A0A8H7B5C8_9PLEO</name>
<comment type="caution">
    <text evidence="1">The sequence shown here is derived from an EMBL/GenBank/DDBJ whole genome shotgun (WGS) entry which is preliminary data.</text>
</comment>
<reference evidence="1" key="2">
    <citation type="submission" date="2020-08" db="EMBL/GenBank/DDBJ databases">
        <title>Draft Genome Sequence of Cumin Blight Pathogen Alternaria burnsii.</title>
        <authorList>
            <person name="Feng Z."/>
        </authorList>
    </citation>
    <scope>NUCLEOTIDE SEQUENCE</scope>
    <source>
        <strain evidence="1">CBS107.38</strain>
    </source>
</reference>
<evidence type="ECO:0000313" key="2">
    <source>
        <dbReference type="Proteomes" id="UP000596902"/>
    </source>
</evidence>
<dbReference type="Proteomes" id="UP000596902">
    <property type="component" value="Unassembled WGS sequence"/>
</dbReference>
<protein>
    <submittedName>
        <fullName evidence="1">Uncharacterized protein</fullName>
    </submittedName>
</protein>
<dbReference type="GeneID" id="62202530"/>
<reference evidence="1" key="1">
    <citation type="submission" date="2020-01" db="EMBL/GenBank/DDBJ databases">
        <authorList>
            <person name="Feng Z.H.Z."/>
        </authorList>
    </citation>
    <scope>NUCLEOTIDE SEQUENCE</scope>
    <source>
        <strain evidence="1">CBS107.38</strain>
    </source>
</reference>
<dbReference type="RefSeq" id="XP_038787624.1">
    <property type="nucleotide sequence ID" value="XM_038929352.1"/>
</dbReference>
<keyword evidence="2" id="KW-1185">Reference proteome</keyword>
<accession>A0A8H7B5C8</accession>
<gene>
    <name evidence="1" type="ORF">GT037_004305</name>
</gene>
<sequence length="61" mass="7121">MICEVLIMVQVSIYRQPGLTLDTDMKIDKKKVLRRSLLQYPGITPYTTFKIEILHLSKQVI</sequence>
<organism evidence="1 2">
    <name type="scientific">Alternaria burnsii</name>
    <dbReference type="NCBI Taxonomy" id="1187904"/>
    <lineage>
        <taxon>Eukaryota</taxon>
        <taxon>Fungi</taxon>
        <taxon>Dikarya</taxon>
        <taxon>Ascomycota</taxon>
        <taxon>Pezizomycotina</taxon>
        <taxon>Dothideomycetes</taxon>
        <taxon>Pleosporomycetidae</taxon>
        <taxon>Pleosporales</taxon>
        <taxon>Pleosporineae</taxon>
        <taxon>Pleosporaceae</taxon>
        <taxon>Alternaria</taxon>
        <taxon>Alternaria sect. Alternaria</taxon>
    </lineage>
</organism>
<dbReference type="AlphaFoldDB" id="A0A8H7B5C8"/>
<evidence type="ECO:0000313" key="1">
    <source>
        <dbReference type="EMBL" id="KAF7677446.1"/>
    </source>
</evidence>